<feature type="domain" description="Transposase DDE" evidence="2">
    <location>
        <begin position="323"/>
        <end position="449"/>
    </location>
</feature>
<dbReference type="RefSeq" id="WP_038061180.1">
    <property type="nucleotide sequence ID" value="NZ_FOVB01000005.1"/>
</dbReference>
<dbReference type="Pfam" id="PF05598">
    <property type="entry name" value="DUF772"/>
    <property type="match status" value="1"/>
</dbReference>
<dbReference type="InterPro" id="IPR047629">
    <property type="entry name" value="IS1182_transpos"/>
</dbReference>
<dbReference type="EMBL" id="JHEH01000001">
    <property type="protein sequence ID" value="KEP71649.1"/>
    <property type="molecule type" value="Genomic_DNA"/>
</dbReference>
<evidence type="ECO:0000313" key="4">
    <source>
        <dbReference type="Proteomes" id="UP000027725"/>
    </source>
</evidence>
<dbReference type="Pfam" id="PF13751">
    <property type="entry name" value="DDE_Tnp_1_6"/>
    <property type="match status" value="1"/>
</dbReference>
<evidence type="ECO:0000259" key="1">
    <source>
        <dbReference type="Pfam" id="PF05598"/>
    </source>
</evidence>
<reference evidence="3 4" key="1">
    <citation type="submission" date="2014-03" db="EMBL/GenBank/DDBJ databases">
        <title>The draft genome sequence of Thioclava dalianensis DLFJ1-1.</title>
        <authorList>
            <person name="Lai Q."/>
            <person name="Shao Z."/>
        </authorList>
    </citation>
    <scope>NUCLEOTIDE SEQUENCE [LARGE SCALE GENOMIC DNA]</scope>
    <source>
        <strain evidence="3 4">DLFJ1-1</strain>
    </source>
</reference>
<dbReference type="AlphaFoldDB" id="A0A074TJ27"/>
<dbReference type="PANTHER" id="PTHR33408:SF2">
    <property type="entry name" value="TRANSPOSASE DDE DOMAIN-CONTAINING PROTEIN"/>
    <property type="match status" value="1"/>
</dbReference>
<dbReference type="Proteomes" id="UP000027725">
    <property type="component" value="Unassembled WGS sequence"/>
</dbReference>
<dbReference type="STRING" id="1185766.SAMN05216224_105150"/>
<evidence type="ECO:0000313" key="3">
    <source>
        <dbReference type="EMBL" id="KEP71649.1"/>
    </source>
</evidence>
<protein>
    <submittedName>
        <fullName evidence="3">Transposase</fullName>
    </submittedName>
</protein>
<accession>A0A074TJ27</accession>
<keyword evidence="4" id="KW-1185">Reference proteome</keyword>
<sequence length="462" mass="52416">MLGTQKVHARLFYEFDLETHIPADHLLRGIDRFLDLDGLHEEMRSFYSHTGRPSIDPELMIRMLVVGYVMGLRSERRLCQEVHLNLAYRWFCRLGLEDKVPDHSSFSKLRHGKFRDSDVFRLVFERVVAQCIARGLVGGKGFAVDASLISADVQKQSSSRQDKWDAATIDPNDASRAVREYLDTLDEEAFGAATPVKPKFTAHADPASQWTAARKGPAFFAYSDNYLIDTDHGIIMDVEATRSVRQAEVGSTLTMLDRTATRFDLRPDWLVADTAYGSEESLVELVLKRQILPFIPVIDKGERTDGTLSRSDFTWDDENDRYICPEGKDLRHTRRNYSDPDRISTEVKPRKYRATKADCQACPLKGQCCPNSDTRSLQRGKYEVVRDFARSCVASPFNETAQKRRKKVEMLFAHLKRILGLTRLRLRGPLGVKDEFTLAATAQNLRKLAKLCPITVPSAPIG</sequence>
<feature type="domain" description="Transposase InsH N-terminal" evidence="1">
    <location>
        <begin position="16"/>
        <end position="111"/>
    </location>
</feature>
<dbReference type="InterPro" id="IPR025668">
    <property type="entry name" value="Tnp_DDE_dom"/>
</dbReference>
<dbReference type="eggNOG" id="COG3039">
    <property type="taxonomic scope" value="Bacteria"/>
</dbReference>
<name>A0A074TJ27_9RHOB</name>
<dbReference type="InterPro" id="IPR008490">
    <property type="entry name" value="Transposase_InsH_N"/>
</dbReference>
<gene>
    <name evidence="3" type="ORF">DL1_01180</name>
</gene>
<organism evidence="3 4">
    <name type="scientific">Thioclava dalianensis</name>
    <dbReference type="NCBI Taxonomy" id="1185766"/>
    <lineage>
        <taxon>Bacteria</taxon>
        <taxon>Pseudomonadati</taxon>
        <taxon>Pseudomonadota</taxon>
        <taxon>Alphaproteobacteria</taxon>
        <taxon>Rhodobacterales</taxon>
        <taxon>Paracoccaceae</taxon>
        <taxon>Thioclava</taxon>
    </lineage>
</organism>
<proteinExistence type="predicted"/>
<comment type="caution">
    <text evidence="3">The sequence shown here is derived from an EMBL/GenBank/DDBJ whole genome shotgun (WGS) entry which is preliminary data.</text>
</comment>
<evidence type="ECO:0000259" key="2">
    <source>
        <dbReference type="Pfam" id="PF13751"/>
    </source>
</evidence>
<dbReference type="NCBIfam" id="NF033551">
    <property type="entry name" value="transpos_IS1182"/>
    <property type="match status" value="1"/>
</dbReference>
<dbReference type="PANTHER" id="PTHR33408">
    <property type="entry name" value="TRANSPOSASE"/>
    <property type="match status" value="1"/>
</dbReference>
<dbReference type="OrthoDB" id="9774608at2"/>